<dbReference type="EnsemblPlants" id="AVESA.00010b.r2.3AG0446390.1">
    <property type="protein sequence ID" value="AVESA.00010b.r2.3AG0446390.1.CDS"/>
    <property type="gene ID" value="AVESA.00010b.r2.3AG0446390"/>
</dbReference>
<reference evidence="1" key="2">
    <citation type="submission" date="2025-09" db="UniProtKB">
        <authorList>
            <consortium name="EnsemblPlants"/>
        </authorList>
    </citation>
    <scope>IDENTIFICATION</scope>
</reference>
<dbReference type="Proteomes" id="UP001732700">
    <property type="component" value="Chromosome 3A"/>
</dbReference>
<reference evidence="1" key="1">
    <citation type="submission" date="2021-05" db="EMBL/GenBank/DDBJ databases">
        <authorList>
            <person name="Scholz U."/>
            <person name="Mascher M."/>
            <person name="Fiebig A."/>
        </authorList>
    </citation>
    <scope>NUCLEOTIDE SEQUENCE [LARGE SCALE GENOMIC DNA]</scope>
</reference>
<evidence type="ECO:0000313" key="1">
    <source>
        <dbReference type="EnsemblPlants" id="AVESA.00010b.r2.3AG0446390.1.CDS"/>
    </source>
</evidence>
<keyword evidence="2" id="KW-1185">Reference proteome</keyword>
<accession>A0ACD5VGK3</accession>
<protein>
    <submittedName>
        <fullName evidence="1">Uncharacterized protein</fullName>
    </submittedName>
</protein>
<sequence>MPAAEVRSPLASGDRRPHFFKVLIGDYKKRLKIPPNFCKHIPWEASRKAKGRLKEASMAATLEGPSGRAWQVVIRRTAEGTFFTSGWTSFVQDQALRELEFLVFRHEGGTRFAAMVFDKSACEREDLLLVGGCGGEARPSKKRGRPMKAAARAKNGSVGTELVPYRGPSDRQLQAPCSNSTPELGQSSGSAGEHNNAAVKPESVDADDELPLCLIATPPSPNHHGPAAVAQTKQNGCAAVLKTRSIQDVDLAAAATSIPASVQRYNGYVSRRRPVARAERQRAMELAQAFRSSRPYCVIRMSTMHVYYSFMMRFPTGFSRQHLARERTEVTLRARTGGHGRCSTSPTRGTGCRAGGAPSRAATASRKGTAASSSSPPPPSSASTFSGSSSPPCRPSGCGLLDRPQLYLLVLPRSSSELQSREGQSMRTMQV</sequence>
<proteinExistence type="predicted"/>
<evidence type="ECO:0000313" key="2">
    <source>
        <dbReference type="Proteomes" id="UP001732700"/>
    </source>
</evidence>
<organism evidence="1 2">
    <name type="scientific">Avena sativa</name>
    <name type="common">Oat</name>
    <dbReference type="NCBI Taxonomy" id="4498"/>
    <lineage>
        <taxon>Eukaryota</taxon>
        <taxon>Viridiplantae</taxon>
        <taxon>Streptophyta</taxon>
        <taxon>Embryophyta</taxon>
        <taxon>Tracheophyta</taxon>
        <taxon>Spermatophyta</taxon>
        <taxon>Magnoliopsida</taxon>
        <taxon>Liliopsida</taxon>
        <taxon>Poales</taxon>
        <taxon>Poaceae</taxon>
        <taxon>BOP clade</taxon>
        <taxon>Pooideae</taxon>
        <taxon>Poodae</taxon>
        <taxon>Poeae</taxon>
        <taxon>Poeae Chloroplast Group 1 (Aveneae type)</taxon>
        <taxon>Aveninae</taxon>
        <taxon>Avena</taxon>
    </lineage>
</organism>
<name>A0ACD5VGK3_AVESA</name>